<evidence type="ECO:0000256" key="8">
    <source>
        <dbReference type="ARBA" id="ARBA00023136"/>
    </source>
</evidence>
<dbReference type="PANTHER" id="PTHR24221">
    <property type="entry name" value="ATP-BINDING CASSETTE SUB-FAMILY B"/>
    <property type="match status" value="1"/>
</dbReference>
<dbReference type="RefSeq" id="WP_277105435.1">
    <property type="nucleotide sequence ID" value="NZ_BAAAJS010000078.1"/>
</dbReference>
<feature type="transmembrane region" description="Helical" evidence="10">
    <location>
        <begin position="20"/>
        <end position="43"/>
    </location>
</feature>
<reference evidence="13 14" key="1">
    <citation type="submission" date="2023-07" db="EMBL/GenBank/DDBJ databases">
        <title>Sequencing the genomes of 1000 actinobacteria strains.</title>
        <authorList>
            <person name="Klenk H.-P."/>
        </authorList>
    </citation>
    <scope>NUCLEOTIDE SEQUENCE [LARGE SCALE GENOMIC DNA]</scope>
    <source>
        <strain evidence="13 14">DSM 44508</strain>
    </source>
</reference>
<evidence type="ECO:0000256" key="10">
    <source>
        <dbReference type="SAM" id="Phobius"/>
    </source>
</evidence>
<keyword evidence="13" id="KW-0378">Hydrolase</keyword>
<dbReference type="Gene3D" id="3.40.50.300">
    <property type="entry name" value="P-loop containing nucleotide triphosphate hydrolases"/>
    <property type="match status" value="1"/>
</dbReference>
<dbReference type="InterPro" id="IPR003593">
    <property type="entry name" value="AAA+_ATPase"/>
</dbReference>
<dbReference type="Proteomes" id="UP001183619">
    <property type="component" value="Unassembled WGS sequence"/>
</dbReference>
<evidence type="ECO:0000256" key="2">
    <source>
        <dbReference type="ARBA" id="ARBA00022519"/>
    </source>
</evidence>
<keyword evidence="5 13" id="KW-0067">ATP-binding</keyword>
<dbReference type="PROSITE" id="PS50893">
    <property type="entry name" value="ABC_TRANSPORTER_2"/>
    <property type="match status" value="1"/>
</dbReference>
<sequence length="573" mass="61078">MILEDFRVITGPTRCRDRWLFIGLTCVSAVVQAGAVLMVVPFFRALFSDHPAFAWPWLLALVGVVAVVWLIDAVAMRAGLRLGLALLEEINRTGVDAVRHLDPGQLHGVKASQLRELLSTGGVEAVSAVVLLVSPILHACAFIPMLSVLLVLISWQLAVAALGAGLILAFAFVLSRRAVERADQAYALATEKLNDHAFDFAWAQPTLRTTGVAAVALDELLKTSRTRGLKLVAWQIPGETLFSITTQIILIGFGAVTGWLYLSDRLDGVTAAAMIIVLLRIVETVGSLSLLATPLATANRRLSFVRELAEQQRSRTPLPPTPRDIAHTAPAISTTDLSYTYPDGTVALKDVSVTIPAAGITAIVGSSGSGKSTLLDILAGLREPTTGSIAWDGTSAVAAQRLRNTSIMFQTTELRPGTLRENVTPDGGVDEQALGVLAQQTQLTEVLAHLGDGWDSRVGEGGSTLSGGERQRVGLARALAKPAGVVLVDEATSALDAITERLVVDALGQLRGQRTIVAVTHRPAVITIADNVVVLDAGRVIESGSVDELLNRNGAFAQLWQRWKAIEQWQVSS</sequence>
<dbReference type="Gene3D" id="1.20.1560.10">
    <property type="entry name" value="ABC transporter type 1, transmembrane domain"/>
    <property type="match status" value="1"/>
</dbReference>
<dbReference type="PROSITE" id="PS50929">
    <property type="entry name" value="ABC_TM1F"/>
    <property type="match status" value="1"/>
</dbReference>
<dbReference type="PROSITE" id="PS00211">
    <property type="entry name" value="ABC_TRANSPORTER_1"/>
    <property type="match status" value="1"/>
</dbReference>
<dbReference type="InterPro" id="IPR003439">
    <property type="entry name" value="ABC_transporter-like_ATP-bd"/>
</dbReference>
<dbReference type="InterPro" id="IPR036640">
    <property type="entry name" value="ABC1_TM_sf"/>
</dbReference>
<feature type="transmembrane region" description="Helical" evidence="10">
    <location>
        <begin position="152"/>
        <end position="174"/>
    </location>
</feature>
<organism evidence="13 14">
    <name type="scientific">Corynebacterium felinum</name>
    <dbReference type="NCBI Taxonomy" id="131318"/>
    <lineage>
        <taxon>Bacteria</taxon>
        <taxon>Bacillati</taxon>
        <taxon>Actinomycetota</taxon>
        <taxon>Actinomycetes</taxon>
        <taxon>Mycobacteriales</taxon>
        <taxon>Corynebacteriaceae</taxon>
        <taxon>Corynebacterium</taxon>
    </lineage>
</organism>
<feature type="transmembrane region" description="Helical" evidence="10">
    <location>
        <begin position="268"/>
        <end position="292"/>
    </location>
</feature>
<feature type="domain" description="ABC transmembrane type-1" evidence="12">
    <location>
        <begin position="19"/>
        <end position="297"/>
    </location>
</feature>
<keyword evidence="8 10" id="KW-0472">Membrane</keyword>
<keyword evidence="7 10" id="KW-1133">Transmembrane helix</keyword>
<dbReference type="PANTHER" id="PTHR24221:SF654">
    <property type="entry name" value="ATP-BINDING CASSETTE SUB-FAMILY B MEMBER 6"/>
    <property type="match status" value="1"/>
</dbReference>
<keyword evidence="4" id="KW-0547">Nucleotide-binding</keyword>
<dbReference type="SUPFAM" id="SSF90123">
    <property type="entry name" value="ABC transporter transmembrane region"/>
    <property type="match status" value="1"/>
</dbReference>
<dbReference type="EC" id="3.6.3.-" evidence="13"/>
<keyword evidence="2" id="KW-0997">Cell inner membrane</keyword>
<comment type="caution">
    <text evidence="13">The sequence shown here is derived from an EMBL/GenBank/DDBJ whole genome shotgun (WGS) entry which is preliminary data.</text>
</comment>
<dbReference type="GO" id="GO:0005524">
    <property type="term" value="F:ATP binding"/>
    <property type="evidence" value="ECO:0007669"/>
    <property type="project" value="UniProtKB-KW"/>
</dbReference>
<keyword evidence="6" id="KW-1278">Translocase</keyword>
<comment type="subcellular location">
    <subcellularLocation>
        <location evidence="1">Cell inner membrane</location>
        <topology evidence="1">Multi-pass membrane protein</topology>
    </subcellularLocation>
</comment>
<dbReference type="Pfam" id="PF00005">
    <property type="entry name" value="ABC_tran"/>
    <property type="match status" value="1"/>
</dbReference>
<evidence type="ECO:0000256" key="1">
    <source>
        <dbReference type="ARBA" id="ARBA00004429"/>
    </source>
</evidence>
<gene>
    <name evidence="13" type="ORF">J2S37_001954</name>
</gene>
<keyword evidence="14" id="KW-1185">Reference proteome</keyword>
<evidence type="ECO:0000256" key="7">
    <source>
        <dbReference type="ARBA" id="ARBA00022989"/>
    </source>
</evidence>
<feature type="transmembrane region" description="Helical" evidence="10">
    <location>
        <begin position="55"/>
        <end position="75"/>
    </location>
</feature>
<dbReference type="InterPro" id="IPR011527">
    <property type="entry name" value="ABC1_TM_dom"/>
</dbReference>
<feature type="domain" description="ABC transporter" evidence="11">
    <location>
        <begin position="332"/>
        <end position="562"/>
    </location>
</feature>
<dbReference type="InterPro" id="IPR027417">
    <property type="entry name" value="P-loop_NTPase"/>
</dbReference>
<evidence type="ECO:0000256" key="4">
    <source>
        <dbReference type="ARBA" id="ARBA00022741"/>
    </source>
</evidence>
<keyword evidence="3 10" id="KW-0812">Transmembrane</keyword>
<proteinExistence type="inferred from homology"/>
<dbReference type="EMBL" id="JAVDYF010000001">
    <property type="protein sequence ID" value="MDR7355416.1"/>
    <property type="molecule type" value="Genomic_DNA"/>
</dbReference>
<evidence type="ECO:0000313" key="14">
    <source>
        <dbReference type="Proteomes" id="UP001183619"/>
    </source>
</evidence>
<dbReference type="SMART" id="SM00382">
    <property type="entry name" value="AAA"/>
    <property type="match status" value="1"/>
</dbReference>
<evidence type="ECO:0000256" key="9">
    <source>
        <dbReference type="ARBA" id="ARBA00023455"/>
    </source>
</evidence>
<keyword evidence="2" id="KW-1003">Cell membrane</keyword>
<evidence type="ECO:0000256" key="3">
    <source>
        <dbReference type="ARBA" id="ARBA00022692"/>
    </source>
</evidence>
<evidence type="ECO:0000313" key="13">
    <source>
        <dbReference type="EMBL" id="MDR7355416.1"/>
    </source>
</evidence>
<name>A0ABU2BAM6_9CORY</name>
<dbReference type="InterPro" id="IPR017871">
    <property type="entry name" value="ABC_transporter-like_CS"/>
</dbReference>
<comment type="similarity">
    <text evidence="9">Belongs to the ABC transporter superfamily. Siderophore-Fe(3+) uptake transporter (SIUT) (TC 3.A.1.21) family.</text>
</comment>
<evidence type="ECO:0000256" key="6">
    <source>
        <dbReference type="ARBA" id="ARBA00022967"/>
    </source>
</evidence>
<feature type="transmembrane region" description="Helical" evidence="10">
    <location>
        <begin position="240"/>
        <end position="262"/>
    </location>
</feature>
<dbReference type="InterPro" id="IPR039421">
    <property type="entry name" value="Type_1_exporter"/>
</dbReference>
<feature type="transmembrane region" description="Helical" evidence="10">
    <location>
        <begin position="125"/>
        <end position="146"/>
    </location>
</feature>
<evidence type="ECO:0000256" key="5">
    <source>
        <dbReference type="ARBA" id="ARBA00022840"/>
    </source>
</evidence>
<evidence type="ECO:0000259" key="11">
    <source>
        <dbReference type="PROSITE" id="PS50893"/>
    </source>
</evidence>
<dbReference type="SUPFAM" id="SSF52540">
    <property type="entry name" value="P-loop containing nucleoside triphosphate hydrolases"/>
    <property type="match status" value="1"/>
</dbReference>
<protein>
    <submittedName>
        <fullName evidence="13">ATP-binding cassette subfamily B protein IrtB</fullName>
        <ecNumber evidence="13">3.6.3.-</ecNumber>
    </submittedName>
</protein>
<evidence type="ECO:0000259" key="12">
    <source>
        <dbReference type="PROSITE" id="PS50929"/>
    </source>
</evidence>
<accession>A0ABU2BAM6</accession>
<dbReference type="GO" id="GO:0016787">
    <property type="term" value="F:hydrolase activity"/>
    <property type="evidence" value="ECO:0007669"/>
    <property type="project" value="UniProtKB-KW"/>
</dbReference>